<dbReference type="SUPFAM" id="SSF53448">
    <property type="entry name" value="Nucleotide-diphospho-sugar transferases"/>
    <property type="match status" value="1"/>
</dbReference>
<evidence type="ECO:0000259" key="1">
    <source>
        <dbReference type="Pfam" id="PF00535"/>
    </source>
</evidence>
<dbReference type="EMBL" id="JAGJRS010000013">
    <property type="protein sequence ID" value="MBP1473814.1"/>
    <property type="molecule type" value="Genomic_DNA"/>
</dbReference>
<protein>
    <submittedName>
        <fullName evidence="2">Glycosyltransferase family 2 protein</fullName>
    </submittedName>
</protein>
<accession>A0ABS4DL82</accession>
<organism evidence="2 3">
    <name type="scientific">Frateuria flava</name>
    <dbReference type="NCBI Taxonomy" id="2821489"/>
    <lineage>
        <taxon>Bacteria</taxon>
        <taxon>Pseudomonadati</taxon>
        <taxon>Pseudomonadota</taxon>
        <taxon>Gammaproteobacteria</taxon>
        <taxon>Lysobacterales</taxon>
        <taxon>Rhodanobacteraceae</taxon>
        <taxon>Frateuria</taxon>
    </lineage>
</organism>
<feature type="domain" description="Glycosyltransferase 2-like" evidence="1">
    <location>
        <begin position="4"/>
        <end position="149"/>
    </location>
</feature>
<dbReference type="CDD" id="cd00761">
    <property type="entry name" value="Glyco_tranf_GTA_type"/>
    <property type="match status" value="1"/>
</dbReference>
<evidence type="ECO:0000313" key="2">
    <source>
        <dbReference type="EMBL" id="MBP1473814.1"/>
    </source>
</evidence>
<keyword evidence="3" id="KW-1185">Reference proteome</keyword>
<dbReference type="InterPro" id="IPR050834">
    <property type="entry name" value="Glycosyltransf_2"/>
</dbReference>
<sequence>MNLSVVVPAYRSERWVERTIRSAIAEGVAERNIIVVEDGVLDGTGKVVQATGARLFSLQQNGGAPHARNLGLAQVDTDYVMFLDSDDYVENGLLAGLVDVLERERADVAIGPWVYDGEGRERGMLRQPPSLDNGERIFHWVMHAFFPPCCIAWRTDAIRAIGAWDERLRKDQDGELMIRALIRGLKVAISSQGNGVYWQHNSPHRVTKAQIKDVMYAADVVFEQIEGWVRSRLSSGDGQDERFALGRLCCKTAWVAYAYGDSASGARWSAKAREFGFHNRGYNARSALLASFLGTRIASRVKASTSSVYRRIAQR</sequence>
<dbReference type="Gene3D" id="3.90.550.10">
    <property type="entry name" value="Spore Coat Polysaccharide Biosynthesis Protein SpsA, Chain A"/>
    <property type="match status" value="1"/>
</dbReference>
<comment type="caution">
    <text evidence="2">The sequence shown here is derived from an EMBL/GenBank/DDBJ whole genome shotgun (WGS) entry which is preliminary data.</text>
</comment>
<dbReference type="PANTHER" id="PTHR43685:SF2">
    <property type="entry name" value="GLYCOSYLTRANSFERASE 2-LIKE DOMAIN-CONTAINING PROTEIN"/>
    <property type="match status" value="1"/>
</dbReference>
<dbReference type="Proteomes" id="UP000823790">
    <property type="component" value="Unassembled WGS sequence"/>
</dbReference>
<gene>
    <name evidence="2" type="ORF">J7I44_05855</name>
</gene>
<dbReference type="Pfam" id="PF00535">
    <property type="entry name" value="Glycos_transf_2"/>
    <property type="match status" value="1"/>
</dbReference>
<proteinExistence type="predicted"/>
<name>A0ABS4DL82_9GAMM</name>
<dbReference type="InterPro" id="IPR029044">
    <property type="entry name" value="Nucleotide-diphossugar_trans"/>
</dbReference>
<reference evidence="2 3" key="1">
    <citation type="submission" date="2021-04" db="EMBL/GenBank/DDBJ databases">
        <authorList>
            <person name="Huq M.A."/>
        </authorList>
    </citation>
    <scope>NUCLEOTIDE SEQUENCE [LARGE SCALE GENOMIC DNA]</scope>
    <source>
        <strain evidence="2 3">MAH-13</strain>
    </source>
</reference>
<dbReference type="InterPro" id="IPR001173">
    <property type="entry name" value="Glyco_trans_2-like"/>
</dbReference>
<dbReference type="PANTHER" id="PTHR43685">
    <property type="entry name" value="GLYCOSYLTRANSFERASE"/>
    <property type="match status" value="1"/>
</dbReference>
<evidence type="ECO:0000313" key="3">
    <source>
        <dbReference type="Proteomes" id="UP000823790"/>
    </source>
</evidence>